<dbReference type="eggNOG" id="COG0488">
    <property type="taxonomic scope" value="Bacteria"/>
</dbReference>
<accession>U2KVS4</accession>
<dbReference type="PATRIC" id="fig|411473.3.peg.1012"/>
<dbReference type="Pfam" id="PF12848">
    <property type="entry name" value="ABC_tran_Xtn"/>
    <property type="match status" value="1"/>
</dbReference>
<dbReference type="EMBL" id="AWVF01000156">
    <property type="protein sequence ID" value="ERJ96397.1"/>
    <property type="molecule type" value="Genomic_DNA"/>
</dbReference>
<dbReference type="STRING" id="411473.RUMCAL_01243"/>
<comment type="caution">
    <text evidence="6">The sequence shown here is derived from an EMBL/GenBank/DDBJ whole genome shotgun (WGS) entry which is preliminary data.</text>
</comment>
<dbReference type="PANTHER" id="PTHR42855:SF2">
    <property type="entry name" value="DRUG RESISTANCE ABC TRANSPORTER,ATP-BINDING PROTEIN"/>
    <property type="match status" value="1"/>
</dbReference>
<dbReference type="PROSITE" id="PS00211">
    <property type="entry name" value="ABC_TRANSPORTER_1"/>
    <property type="match status" value="2"/>
</dbReference>
<dbReference type="CDD" id="cd03221">
    <property type="entry name" value="ABCF_EF-3"/>
    <property type="match status" value="2"/>
</dbReference>
<dbReference type="PANTHER" id="PTHR42855">
    <property type="entry name" value="ABC TRANSPORTER ATP-BINDING SUBUNIT"/>
    <property type="match status" value="1"/>
</dbReference>
<evidence type="ECO:0000259" key="5">
    <source>
        <dbReference type="PROSITE" id="PS50893"/>
    </source>
</evidence>
<dbReference type="HOGENOM" id="CLU_000604_36_0_9"/>
<evidence type="ECO:0000313" key="6">
    <source>
        <dbReference type="EMBL" id="ERJ96397.1"/>
    </source>
</evidence>
<dbReference type="AlphaFoldDB" id="U2KVS4"/>
<proteinExistence type="predicted"/>
<dbReference type="OrthoDB" id="9801441at2"/>
<dbReference type="SMART" id="SM00382">
    <property type="entry name" value="AAA"/>
    <property type="match status" value="2"/>
</dbReference>
<organism evidence="6 7">
    <name type="scientific">Ruminococcus callidus ATCC 27760</name>
    <dbReference type="NCBI Taxonomy" id="411473"/>
    <lineage>
        <taxon>Bacteria</taxon>
        <taxon>Bacillati</taxon>
        <taxon>Bacillota</taxon>
        <taxon>Clostridia</taxon>
        <taxon>Eubacteriales</taxon>
        <taxon>Oscillospiraceae</taxon>
        <taxon>Ruminococcus</taxon>
    </lineage>
</organism>
<evidence type="ECO:0000256" key="1">
    <source>
        <dbReference type="ARBA" id="ARBA00022737"/>
    </source>
</evidence>
<dbReference type="SUPFAM" id="SSF52540">
    <property type="entry name" value="P-loop containing nucleoside triphosphate hydrolases"/>
    <property type="match status" value="2"/>
</dbReference>
<reference evidence="6 7" key="1">
    <citation type="submission" date="2013-07" db="EMBL/GenBank/DDBJ databases">
        <authorList>
            <person name="Weinstock G."/>
            <person name="Sodergren E."/>
            <person name="Wylie T."/>
            <person name="Fulton L."/>
            <person name="Fulton R."/>
            <person name="Fronick C."/>
            <person name="O'Laughlin M."/>
            <person name="Godfrey J."/>
            <person name="Miner T."/>
            <person name="Herter B."/>
            <person name="Appelbaum E."/>
            <person name="Cordes M."/>
            <person name="Lek S."/>
            <person name="Wollam A."/>
            <person name="Pepin K.H."/>
            <person name="Palsikar V.B."/>
            <person name="Mitreva M."/>
            <person name="Wilson R.K."/>
        </authorList>
    </citation>
    <scope>NUCLEOTIDE SEQUENCE [LARGE SCALE GENOMIC DNA]</scope>
    <source>
        <strain evidence="6 7">ATCC 27760</strain>
    </source>
</reference>
<dbReference type="Gene3D" id="3.40.50.300">
    <property type="entry name" value="P-loop containing nucleotide triphosphate hydrolases"/>
    <property type="match status" value="2"/>
</dbReference>
<dbReference type="GO" id="GO:0005524">
    <property type="term" value="F:ATP binding"/>
    <property type="evidence" value="ECO:0007669"/>
    <property type="project" value="UniProtKB-KW"/>
</dbReference>
<keyword evidence="2" id="KW-0547">Nucleotide-binding</keyword>
<dbReference type="PROSITE" id="PS50893">
    <property type="entry name" value="ABC_TRANSPORTER_2"/>
    <property type="match status" value="2"/>
</dbReference>
<dbReference type="InterPro" id="IPR003439">
    <property type="entry name" value="ABC_transporter-like_ATP-bd"/>
</dbReference>
<dbReference type="GO" id="GO:0016887">
    <property type="term" value="F:ATP hydrolysis activity"/>
    <property type="evidence" value="ECO:0007669"/>
    <property type="project" value="InterPro"/>
</dbReference>
<keyword evidence="1" id="KW-0677">Repeat</keyword>
<dbReference type="Pfam" id="PF00005">
    <property type="entry name" value="ABC_tran"/>
    <property type="match status" value="2"/>
</dbReference>
<evidence type="ECO:0000256" key="2">
    <source>
        <dbReference type="ARBA" id="ARBA00022741"/>
    </source>
</evidence>
<keyword evidence="3 6" id="KW-0067">ATP-binding</keyword>
<dbReference type="Proteomes" id="UP000016662">
    <property type="component" value="Unassembled WGS sequence"/>
</dbReference>
<dbReference type="FunFam" id="3.40.50.300:FF:000309">
    <property type="entry name" value="ABC transporter ATP-binding protein"/>
    <property type="match status" value="1"/>
</dbReference>
<evidence type="ECO:0000256" key="3">
    <source>
        <dbReference type="ARBA" id="ARBA00022840"/>
    </source>
</evidence>
<dbReference type="FunFam" id="3.40.50.300:FF:000011">
    <property type="entry name" value="Putative ABC transporter ATP-binding component"/>
    <property type="match status" value="1"/>
</dbReference>
<dbReference type="InterPro" id="IPR051309">
    <property type="entry name" value="ABCF_ATPase"/>
</dbReference>
<protein>
    <submittedName>
        <fullName evidence="6">ABC transporter, ATP-binding protein</fullName>
    </submittedName>
</protein>
<dbReference type="InterPro" id="IPR003593">
    <property type="entry name" value="AAA+_ATPase"/>
</dbReference>
<evidence type="ECO:0000256" key="4">
    <source>
        <dbReference type="SAM" id="MobiDB-lite"/>
    </source>
</evidence>
<evidence type="ECO:0000313" key="7">
    <source>
        <dbReference type="Proteomes" id="UP000016662"/>
    </source>
</evidence>
<dbReference type="GO" id="GO:0003676">
    <property type="term" value="F:nucleic acid binding"/>
    <property type="evidence" value="ECO:0007669"/>
    <property type="project" value="UniProtKB-ARBA"/>
</dbReference>
<keyword evidence="7" id="KW-1185">Reference proteome</keyword>
<feature type="region of interest" description="Disordered" evidence="4">
    <location>
        <begin position="534"/>
        <end position="575"/>
    </location>
</feature>
<name>U2KVS4_9FIRM</name>
<dbReference type="GeneID" id="93692355"/>
<dbReference type="InterPro" id="IPR032781">
    <property type="entry name" value="ABC_tran_Xtn"/>
</dbReference>
<gene>
    <name evidence="6" type="ORF">RUMCAL_01243</name>
</gene>
<feature type="domain" description="ABC transporter" evidence="5">
    <location>
        <begin position="3"/>
        <end position="259"/>
    </location>
</feature>
<feature type="compositionally biased region" description="Basic and acidic residues" evidence="4">
    <location>
        <begin position="545"/>
        <end position="561"/>
    </location>
</feature>
<sequence length="640" mass="73350">MLLRMTDINKFYNGNQVLSHVSLTVEDHDRIGLVGVNGCGKSTLLRILTEQELPDHLVEGDGEIARSAKTSIGYLEQMGGLDRESTVWEEMRSVFRPLLETQERMHQLEEAMQSGDMAGAEEYHRLQTWFENNGGYQIDVKIRTVLNGMGFTQETYSRIISGFSGGEKTRLAIARLLLEEPNLLILDEPTNHLDFKTVMWLEDYLKDYQGALLLVSHDRYFLDRLCTSVCEIERGRLTRYKGNYTTFTQLKEAAVARQWKEYEMQQKEIAKLEDYVARNLTRASTAKSAQSRVKQLEKMERIEKPLVSRKQARVEFTYEMDPPQEVLKVQDVDISVGEGTERKTLLPDVSFEVRRGEKWGIIGDNGIGKSTLLKILQNKLPHQGKVRWTSNVKISYFEQESTNLHPTKSVMQEIHDRVPSWTDLEVRNLLGQVRLTGENVFKPVGVLSGGERAKVCFAVMMLEHGNVLILDEPTNHLDIAMKEVIEEAMQSFAGTLLFVSHDRYLLDKVADHILELKADGATTYQGGFSKWLEAQQKQPEPEETPAERSAADKEKPAEKPAYRSKKQRAQQAKMRADLRSLEQQLDKMQEELDTLTAELTDEAVCSDYQLMQEKCQRMEELRVQMDETMEQMILLEDELG</sequence>
<dbReference type="RefSeq" id="WP_021682703.1">
    <property type="nucleotide sequence ID" value="NZ_KI260435.1"/>
</dbReference>
<dbReference type="InterPro" id="IPR027417">
    <property type="entry name" value="P-loop_NTPase"/>
</dbReference>
<feature type="domain" description="ABC transporter" evidence="5">
    <location>
        <begin position="327"/>
        <end position="544"/>
    </location>
</feature>
<dbReference type="InterPro" id="IPR017871">
    <property type="entry name" value="ABC_transporter-like_CS"/>
</dbReference>